<gene>
    <name evidence="1" type="ordered locus">Hlac_1482</name>
</gene>
<evidence type="ECO:0000313" key="1">
    <source>
        <dbReference type="EMBL" id="ACM57070.1"/>
    </source>
</evidence>
<dbReference type="EMBL" id="CP001365">
    <property type="protein sequence ID" value="ACM57070.1"/>
    <property type="molecule type" value="Genomic_DNA"/>
</dbReference>
<organism evidence="1 2">
    <name type="scientific">Halorubrum lacusprofundi (strain ATCC 49239 / DSM 5036 / JCM 8891 / ACAM 34)</name>
    <dbReference type="NCBI Taxonomy" id="416348"/>
    <lineage>
        <taxon>Archaea</taxon>
        <taxon>Methanobacteriati</taxon>
        <taxon>Methanobacteriota</taxon>
        <taxon>Stenosarchaea group</taxon>
        <taxon>Halobacteria</taxon>
        <taxon>Halobacteriales</taxon>
        <taxon>Haloferacaceae</taxon>
        <taxon>Halorubrum</taxon>
    </lineage>
</organism>
<proteinExistence type="predicted"/>
<keyword evidence="2" id="KW-1185">Reference proteome</keyword>
<accession>B9LNY2</accession>
<name>B9LNY2_HALLT</name>
<dbReference type="KEGG" id="hla:Hlac_1482"/>
<evidence type="ECO:0000313" key="2">
    <source>
        <dbReference type="Proteomes" id="UP000000740"/>
    </source>
</evidence>
<dbReference type="Proteomes" id="UP000000740">
    <property type="component" value="Chromosome 1"/>
</dbReference>
<protein>
    <submittedName>
        <fullName evidence="1">Uncharacterized protein</fullName>
    </submittedName>
</protein>
<sequence length="34" mass="4035">MGVHGWPVLKQYILGESDIPPKYRERIELPSRRL</sequence>
<reference evidence="1 2" key="1">
    <citation type="journal article" date="2016" name="Stand. Genomic Sci.">
        <title>Complete genome sequence of the Antarctic Halorubrum lacusprofundi type strain ACAM 34.</title>
        <authorList>
            <person name="Anderson I.J."/>
            <person name="DasSarma P."/>
            <person name="Lucas S."/>
            <person name="Copeland A."/>
            <person name="Lapidus A."/>
            <person name="Del Rio T.G."/>
            <person name="Tice H."/>
            <person name="Dalin E."/>
            <person name="Bruce D.C."/>
            <person name="Goodwin L."/>
            <person name="Pitluck S."/>
            <person name="Sims D."/>
            <person name="Brettin T.S."/>
            <person name="Detter J.C."/>
            <person name="Han C.S."/>
            <person name="Larimer F."/>
            <person name="Hauser L."/>
            <person name="Land M."/>
            <person name="Ivanova N."/>
            <person name="Richardson P."/>
            <person name="Cavicchioli R."/>
            <person name="DasSarma S."/>
            <person name="Woese C.R."/>
            <person name="Kyrpides N.C."/>
        </authorList>
    </citation>
    <scope>NUCLEOTIDE SEQUENCE [LARGE SCALE GENOMIC DNA]</scope>
    <source>
        <strain evidence="2">ATCC 49239 / DSM 5036 / JCM 8891 / ACAM 34</strain>
    </source>
</reference>
<dbReference type="HOGENOM" id="CLU_3371307_0_0_2"/>
<dbReference type="AlphaFoldDB" id="B9LNY2"/>